<evidence type="ECO:0000256" key="1">
    <source>
        <dbReference type="SAM" id="MobiDB-lite"/>
    </source>
</evidence>
<feature type="compositionally biased region" description="Basic residues" evidence="1">
    <location>
        <begin position="134"/>
        <end position="144"/>
    </location>
</feature>
<proteinExistence type="predicted"/>
<comment type="caution">
    <text evidence="2">The sequence shown here is derived from an EMBL/GenBank/DDBJ whole genome shotgun (WGS) entry which is preliminary data.</text>
</comment>
<protein>
    <submittedName>
        <fullName evidence="2">Uncharacterized protein</fullName>
    </submittedName>
</protein>
<feature type="region of interest" description="Disordered" evidence="1">
    <location>
        <begin position="80"/>
        <end position="105"/>
    </location>
</feature>
<dbReference type="Proteomes" id="UP001604277">
    <property type="component" value="Unassembled WGS sequence"/>
</dbReference>
<dbReference type="AlphaFoldDB" id="A0ABD1VD98"/>
<organism evidence="2 3">
    <name type="scientific">Forsythia ovata</name>
    <dbReference type="NCBI Taxonomy" id="205694"/>
    <lineage>
        <taxon>Eukaryota</taxon>
        <taxon>Viridiplantae</taxon>
        <taxon>Streptophyta</taxon>
        <taxon>Embryophyta</taxon>
        <taxon>Tracheophyta</taxon>
        <taxon>Spermatophyta</taxon>
        <taxon>Magnoliopsida</taxon>
        <taxon>eudicotyledons</taxon>
        <taxon>Gunneridae</taxon>
        <taxon>Pentapetalae</taxon>
        <taxon>asterids</taxon>
        <taxon>lamiids</taxon>
        <taxon>Lamiales</taxon>
        <taxon>Oleaceae</taxon>
        <taxon>Forsythieae</taxon>
        <taxon>Forsythia</taxon>
    </lineage>
</organism>
<gene>
    <name evidence="2" type="ORF">Fot_16683</name>
</gene>
<name>A0ABD1VD98_9LAMI</name>
<keyword evidence="3" id="KW-1185">Reference proteome</keyword>
<evidence type="ECO:0000313" key="2">
    <source>
        <dbReference type="EMBL" id="KAL2535292.1"/>
    </source>
</evidence>
<sequence>MANRVDGYCGREVECRCLLNLFRTGSGSGLEFNWKLIAAFEVVSFGHLACQHAHAQHTVFSKHTQWRIALLALPKALRGQRGKNPNLTSACSTNQIDPIEDGSKSPGFAAAPTLALEIDRKYPDLSASEQRTVQKTRAKRKIKQKERNPNMLQKPEHNKVCWWFGCSDCWTKETTIARQT</sequence>
<feature type="region of interest" description="Disordered" evidence="1">
    <location>
        <begin position="127"/>
        <end position="151"/>
    </location>
</feature>
<evidence type="ECO:0000313" key="3">
    <source>
        <dbReference type="Proteomes" id="UP001604277"/>
    </source>
</evidence>
<dbReference type="EMBL" id="JBFOLJ010000005">
    <property type="protein sequence ID" value="KAL2535292.1"/>
    <property type="molecule type" value="Genomic_DNA"/>
</dbReference>
<accession>A0ABD1VD98</accession>
<feature type="compositionally biased region" description="Polar residues" evidence="1">
    <location>
        <begin position="83"/>
        <end position="96"/>
    </location>
</feature>
<reference evidence="3" key="1">
    <citation type="submission" date="2024-07" db="EMBL/GenBank/DDBJ databases">
        <title>Two chromosome-level genome assemblies of Korean endemic species Abeliophyllum distichum and Forsythia ovata (Oleaceae).</title>
        <authorList>
            <person name="Jang H."/>
        </authorList>
    </citation>
    <scope>NUCLEOTIDE SEQUENCE [LARGE SCALE GENOMIC DNA]</scope>
</reference>